<dbReference type="SFLD" id="SFLDS00003">
    <property type="entry name" value="Haloacid_Dehalogenase"/>
    <property type="match status" value="1"/>
</dbReference>
<dbReference type="Proteomes" id="UP000307943">
    <property type="component" value="Unassembled WGS sequence"/>
</dbReference>
<proteinExistence type="predicted"/>
<evidence type="ECO:0000313" key="3">
    <source>
        <dbReference type="Proteomes" id="UP000307943"/>
    </source>
</evidence>
<dbReference type="PRINTS" id="PR00413">
    <property type="entry name" value="HADHALOGNASE"/>
</dbReference>
<gene>
    <name evidence="2" type="ORF">FE784_02340</name>
</gene>
<dbReference type="EMBL" id="VDCQ01000002">
    <property type="protein sequence ID" value="TNJ67997.1"/>
    <property type="molecule type" value="Genomic_DNA"/>
</dbReference>
<dbReference type="SUPFAM" id="SSF56784">
    <property type="entry name" value="HAD-like"/>
    <property type="match status" value="1"/>
</dbReference>
<sequence>MTRKWITLDLDGTLMQNPFGKWVLPEIEELVSNRLKREVRAREALMREHEERMRQNRTVDAYDWDDMVRQLLREHLIELEIDVERLVLKHAAAPKIYLLEQTVIPVLERLKRSGYSLATVTNGFYKYQYPVMEQLGLSGLFDAIITPEIMGCGKPDVRILRSLLESGQLVAHVGDRLDHDVYLANEAGAASVWIYRDLPEEMRELQPEKRSASAHFAHVCEQKLKEEHPRVDTVPYSPAYIPTHILFQIAELPEMIERLEGRTSHGEGEG</sequence>
<accession>A0A5C4THE8</accession>
<dbReference type="GO" id="GO:0016787">
    <property type="term" value="F:hydrolase activity"/>
    <property type="evidence" value="ECO:0007669"/>
    <property type="project" value="UniProtKB-KW"/>
</dbReference>
<evidence type="ECO:0000256" key="1">
    <source>
        <dbReference type="ARBA" id="ARBA00022801"/>
    </source>
</evidence>
<dbReference type="InterPro" id="IPR051540">
    <property type="entry name" value="S-2-haloacid_dehalogenase"/>
</dbReference>
<dbReference type="InterPro" id="IPR036412">
    <property type="entry name" value="HAD-like_sf"/>
</dbReference>
<dbReference type="AlphaFoldDB" id="A0A5C4THE8"/>
<dbReference type="SFLD" id="SFLDG01129">
    <property type="entry name" value="C1.5:_HAD__Beta-PGM__Phosphata"/>
    <property type="match status" value="1"/>
</dbReference>
<dbReference type="InterPro" id="IPR023198">
    <property type="entry name" value="PGP-like_dom2"/>
</dbReference>
<evidence type="ECO:0000313" key="2">
    <source>
        <dbReference type="EMBL" id="TNJ67997.1"/>
    </source>
</evidence>
<protein>
    <submittedName>
        <fullName evidence="2">HAD family hydrolase</fullName>
    </submittedName>
</protein>
<name>A0A5C4THE8_9BACL</name>
<dbReference type="InterPro" id="IPR023214">
    <property type="entry name" value="HAD_sf"/>
</dbReference>
<dbReference type="PANTHER" id="PTHR43316">
    <property type="entry name" value="HYDROLASE, HALOACID DELAHOGENASE-RELATED"/>
    <property type="match status" value="1"/>
</dbReference>
<dbReference type="InterPro" id="IPR006439">
    <property type="entry name" value="HAD-SF_hydro_IA"/>
</dbReference>
<dbReference type="OrthoDB" id="25198at2"/>
<dbReference type="Gene3D" id="1.10.150.240">
    <property type="entry name" value="Putative phosphatase, domain 2"/>
    <property type="match status" value="1"/>
</dbReference>
<comment type="caution">
    <text evidence="2">The sequence shown here is derived from an EMBL/GenBank/DDBJ whole genome shotgun (WGS) entry which is preliminary data.</text>
</comment>
<reference evidence="2 3" key="1">
    <citation type="submission" date="2019-05" db="EMBL/GenBank/DDBJ databases">
        <title>We sequenced the genome of Paenibacillus hemerocallicola KCTC 33185 for further insight into its adaptation and study the phylogeny of Paenibacillus.</title>
        <authorList>
            <person name="Narsing Rao M.P."/>
        </authorList>
    </citation>
    <scope>NUCLEOTIDE SEQUENCE [LARGE SCALE GENOMIC DNA]</scope>
    <source>
        <strain evidence="2 3">KCTC 33185</strain>
    </source>
</reference>
<organism evidence="2 3">
    <name type="scientific">Paenibacillus hemerocallicola</name>
    <dbReference type="NCBI Taxonomy" id="1172614"/>
    <lineage>
        <taxon>Bacteria</taxon>
        <taxon>Bacillati</taxon>
        <taxon>Bacillota</taxon>
        <taxon>Bacilli</taxon>
        <taxon>Bacillales</taxon>
        <taxon>Paenibacillaceae</taxon>
        <taxon>Paenibacillus</taxon>
    </lineage>
</organism>
<dbReference type="NCBIfam" id="TIGR01549">
    <property type="entry name" value="HAD-SF-IA-v1"/>
    <property type="match status" value="1"/>
</dbReference>
<keyword evidence="1 2" id="KW-0378">Hydrolase</keyword>
<dbReference type="Gene3D" id="3.40.50.1000">
    <property type="entry name" value="HAD superfamily/HAD-like"/>
    <property type="match status" value="1"/>
</dbReference>
<dbReference type="PANTHER" id="PTHR43316:SF8">
    <property type="entry name" value="HAD FAMILY HYDROLASE"/>
    <property type="match status" value="1"/>
</dbReference>
<keyword evidence="3" id="KW-1185">Reference proteome</keyword>
<dbReference type="RefSeq" id="WP_139600504.1">
    <property type="nucleotide sequence ID" value="NZ_VDCQ01000002.1"/>
</dbReference>
<dbReference type="Pfam" id="PF00702">
    <property type="entry name" value="Hydrolase"/>
    <property type="match status" value="1"/>
</dbReference>